<dbReference type="InterPro" id="IPR002110">
    <property type="entry name" value="Ankyrin_rpt"/>
</dbReference>
<name>A0AAN7FSH6_QUERU</name>
<dbReference type="Gene3D" id="1.25.40.20">
    <property type="entry name" value="Ankyrin repeat-containing domain"/>
    <property type="match status" value="2"/>
</dbReference>
<dbReference type="InterPro" id="IPR026961">
    <property type="entry name" value="PGG_dom"/>
</dbReference>
<evidence type="ECO:0000256" key="5">
    <source>
        <dbReference type="ARBA" id="ARBA00023043"/>
    </source>
</evidence>
<feature type="transmembrane region" description="Helical" evidence="8">
    <location>
        <begin position="498"/>
        <end position="519"/>
    </location>
</feature>
<evidence type="ECO:0000313" key="11">
    <source>
        <dbReference type="Proteomes" id="UP001324115"/>
    </source>
</evidence>
<dbReference type="PROSITE" id="PS50088">
    <property type="entry name" value="ANK_REPEAT"/>
    <property type="match status" value="3"/>
</dbReference>
<dbReference type="EMBL" id="JAXUIC010000003">
    <property type="protein sequence ID" value="KAK4596508.1"/>
    <property type="molecule type" value="Genomic_DNA"/>
</dbReference>
<accession>A0AAN7FSH6</accession>
<comment type="subcellular location">
    <subcellularLocation>
        <location evidence="1">Membrane</location>
        <topology evidence="1">Multi-pass membrane protein</topology>
    </subcellularLocation>
</comment>
<keyword evidence="4 8" id="KW-1133">Transmembrane helix</keyword>
<comment type="caution">
    <text evidence="10">The sequence shown here is derived from an EMBL/GenBank/DDBJ whole genome shotgun (WGS) entry which is preliminary data.</text>
</comment>
<feature type="repeat" description="ANK" evidence="7">
    <location>
        <begin position="207"/>
        <end position="239"/>
    </location>
</feature>
<dbReference type="Pfam" id="PF12796">
    <property type="entry name" value="Ank_2"/>
    <property type="match status" value="3"/>
</dbReference>
<dbReference type="EMBL" id="JAXUIC010000003">
    <property type="protein sequence ID" value="KAK4596507.1"/>
    <property type="molecule type" value="Genomic_DNA"/>
</dbReference>
<dbReference type="PANTHER" id="PTHR24186:SF50">
    <property type="entry name" value="ANKYRIN REPEAT-CONTAINING PROTEIN ITN1-LIKE ISOFORM X1"/>
    <property type="match status" value="1"/>
</dbReference>
<feature type="transmembrane region" description="Helical" evidence="8">
    <location>
        <begin position="464"/>
        <end position="486"/>
    </location>
</feature>
<keyword evidence="3" id="KW-0677">Repeat</keyword>
<dbReference type="EMBL" id="JAXUIC010000003">
    <property type="protein sequence ID" value="KAK4596509.1"/>
    <property type="molecule type" value="Genomic_DNA"/>
</dbReference>
<dbReference type="Pfam" id="PF13637">
    <property type="entry name" value="Ank_4"/>
    <property type="match status" value="1"/>
</dbReference>
<dbReference type="PANTHER" id="PTHR24186">
    <property type="entry name" value="PROTEIN PHOSPHATASE 1 REGULATORY SUBUNIT"/>
    <property type="match status" value="1"/>
</dbReference>
<reference evidence="10 11" key="1">
    <citation type="journal article" date="2023" name="G3 (Bethesda)">
        <title>A haplotype-resolved chromosome-scale genome for Quercus rubra L. provides insights into the genetics of adaptive traits for red oak species.</title>
        <authorList>
            <person name="Kapoor B."/>
            <person name="Jenkins J."/>
            <person name="Schmutz J."/>
            <person name="Zhebentyayeva T."/>
            <person name="Kuelheim C."/>
            <person name="Coggeshall M."/>
            <person name="Heim C."/>
            <person name="Lasky J.R."/>
            <person name="Leites L."/>
            <person name="Islam-Faridi N."/>
            <person name="Romero-Severson J."/>
            <person name="DeLeo V.L."/>
            <person name="Lucas S.M."/>
            <person name="Lazic D."/>
            <person name="Gailing O."/>
            <person name="Carlson J."/>
            <person name="Staton M."/>
        </authorList>
    </citation>
    <scope>NUCLEOTIDE SEQUENCE [LARGE SCALE GENOMIC DNA]</scope>
    <source>
        <strain evidence="10">Pseudo-F2</strain>
    </source>
</reference>
<dbReference type="SMART" id="SM00248">
    <property type="entry name" value="ANK"/>
    <property type="match status" value="9"/>
</dbReference>
<keyword evidence="5 7" id="KW-0040">ANK repeat</keyword>
<gene>
    <name evidence="10" type="ORF">RGQ29_014520</name>
</gene>
<keyword evidence="2 8" id="KW-0812">Transmembrane</keyword>
<evidence type="ECO:0000256" key="3">
    <source>
        <dbReference type="ARBA" id="ARBA00022737"/>
    </source>
</evidence>
<evidence type="ECO:0000259" key="9">
    <source>
        <dbReference type="Pfam" id="PF13962"/>
    </source>
</evidence>
<evidence type="ECO:0000256" key="6">
    <source>
        <dbReference type="ARBA" id="ARBA00023136"/>
    </source>
</evidence>
<feature type="domain" description="PGG" evidence="9">
    <location>
        <begin position="421"/>
        <end position="524"/>
    </location>
</feature>
<dbReference type="PROSITE" id="PS50297">
    <property type="entry name" value="ANK_REP_REGION"/>
    <property type="match status" value="1"/>
</dbReference>
<evidence type="ECO:0000256" key="8">
    <source>
        <dbReference type="SAM" id="Phobius"/>
    </source>
</evidence>
<dbReference type="AlphaFoldDB" id="A0AAN7FSH6"/>
<evidence type="ECO:0000256" key="7">
    <source>
        <dbReference type="PROSITE-ProRule" id="PRU00023"/>
    </source>
</evidence>
<organism evidence="10 11">
    <name type="scientific">Quercus rubra</name>
    <name type="common">Northern red oak</name>
    <name type="synonym">Quercus borealis</name>
    <dbReference type="NCBI Taxonomy" id="3512"/>
    <lineage>
        <taxon>Eukaryota</taxon>
        <taxon>Viridiplantae</taxon>
        <taxon>Streptophyta</taxon>
        <taxon>Embryophyta</taxon>
        <taxon>Tracheophyta</taxon>
        <taxon>Spermatophyta</taxon>
        <taxon>Magnoliopsida</taxon>
        <taxon>eudicotyledons</taxon>
        <taxon>Gunneridae</taxon>
        <taxon>Pentapetalae</taxon>
        <taxon>rosids</taxon>
        <taxon>fabids</taxon>
        <taxon>Fagales</taxon>
        <taxon>Fagaceae</taxon>
        <taxon>Quercus</taxon>
    </lineage>
</organism>
<dbReference type="SUPFAM" id="SSF48403">
    <property type="entry name" value="Ankyrin repeat"/>
    <property type="match status" value="1"/>
</dbReference>
<evidence type="ECO:0000256" key="4">
    <source>
        <dbReference type="ARBA" id="ARBA00022989"/>
    </source>
</evidence>
<dbReference type="InterPro" id="IPR036770">
    <property type="entry name" value="Ankyrin_rpt-contain_sf"/>
</dbReference>
<proteinExistence type="predicted"/>
<evidence type="ECO:0000313" key="10">
    <source>
        <dbReference type="EMBL" id="KAK4596509.1"/>
    </source>
</evidence>
<dbReference type="Pfam" id="PF13962">
    <property type="entry name" value="PGG"/>
    <property type="match status" value="1"/>
</dbReference>
<dbReference type="GO" id="GO:0005886">
    <property type="term" value="C:plasma membrane"/>
    <property type="evidence" value="ECO:0007669"/>
    <property type="project" value="TreeGrafter"/>
</dbReference>
<evidence type="ECO:0000256" key="1">
    <source>
        <dbReference type="ARBA" id="ARBA00004141"/>
    </source>
</evidence>
<keyword evidence="6 8" id="KW-0472">Membrane</keyword>
<sequence>MDAELFNSAISGNEINFDSNPKQLTAGGNSILHVAAKSGNAHTMTRVFARQPDLLYMTNSKGNTALHITASLGHSDMTEQLITFAKRQEVETKMELLRKQNLKQNTALHEAIRYDHYDIVKLLIQEDPELTLITNNAGESPLFLAVDRRFYKIARHITDSPGDHLPSYKGRKSKNALHAAVINRAKSDFVHKMLEKFPDASLEADDSGWIPLHYAAHFGNVDVVELFLQKNNSIAYEKDNEGMCALHISAREGKVGVMRAIIKKCPDTCELLDDKHRTALHLAVESGRVNAVKLFLETVAFQDLINEQDKNGNTPLHLAALDLVDIPLLHFCLGSLIQARSYEHYKILKILAHDRRIDKWTRNEEGMTTAHIIQSNNRLLWLIKKKIMKTCNLEGVDDGQTSKEVQTVENKGASMATDDEENISKFSLTSITIITTVTYAAAFQLPGGYDSNTGMPVLRNHPEFWRFLYANSFSFLFSAVGMFFHFSKTWKLRKKTTIFEILLLLVTYFSIAFMLPAYWMSISAVFSQSKVQ</sequence>
<feature type="repeat" description="ANK" evidence="7">
    <location>
        <begin position="103"/>
        <end position="135"/>
    </location>
</feature>
<dbReference type="Proteomes" id="UP001324115">
    <property type="component" value="Unassembled WGS sequence"/>
</dbReference>
<evidence type="ECO:0000256" key="2">
    <source>
        <dbReference type="ARBA" id="ARBA00022692"/>
    </source>
</evidence>
<keyword evidence="11" id="KW-1185">Reference proteome</keyword>
<protein>
    <recommendedName>
        <fullName evidence="9">PGG domain-containing protein</fullName>
    </recommendedName>
</protein>
<feature type="repeat" description="ANK" evidence="7">
    <location>
        <begin position="275"/>
        <end position="307"/>
    </location>
</feature>